<dbReference type="RefSeq" id="WP_285739693.1">
    <property type="nucleotide sequence ID" value="NZ_BSSA01000031.1"/>
</dbReference>
<feature type="domain" description="NAD-dependent epimerase/dehydratase" evidence="3">
    <location>
        <begin position="4"/>
        <end position="223"/>
    </location>
</feature>
<dbReference type="EMBL" id="BSSA01000031">
    <property type="protein sequence ID" value="GLW74078.1"/>
    <property type="molecule type" value="Genomic_DNA"/>
</dbReference>
<feature type="domain" description="DUF1731" evidence="4">
    <location>
        <begin position="270"/>
        <end position="306"/>
    </location>
</feature>
<dbReference type="PANTHER" id="PTHR11092:SF0">
    <property type="entry name" value="EPIMERASE FAMILY PROTEIN SDR39U1"/>
    <property type="match status" value="1"/>
</dbReference>
<feature type="region of interest" description="Disordered" evidence="2">
    <location>
        <begin position="310"/>
        <end position="336"/>
    </location>
</feature>
<dbReference type="InterPro" id="IPR013549">
    <property type="entry name" value="DUF1731"/>
</dbReference>
<dbReference type="Pfam" id="PF01370">
    <property type="entry name" value="Epimerase"/>
    <property type="match status" value="1"/>
</dbReference>
<dbReference type="AlphaFoldDB" id="A0A9W6QFU3"/>
<dbReference type="SUPFAM" id="SSF51735">
    <property type="entry name" value="NAD(P)-binding Rossmann-fold domains"/>
    <property type="match status" value="1"/>
</dbReference>
<name>A0A9W6QFU3_9ACTN</name>
<evidence type="ECO:0000313" key="5">
    <source>
        <dbReference type="EMBL" id="GLW74078.1"/>
    </source>
</evidence>
<gene>
    <name evidence="5" type="ORF">Kpho02_63760</name>
</gene>
<dbReference type="Gene3D" id="3.40.50.720">
    <property type="entry name" value="NAD(P)-binding Rossmann-like Domain"/>
    <property type="match status" value="1"/>
</dbReference>
<protein>
    <submittedName>
        <fullName evidence="5">NAD-dependent epimerase</fullName>
    </submittedName>
</protein>
<evidence type="ECO:0000313" key="6">
    <source>
        <dbReference type="Proteomes" id="UP001165041"/>
    </source>
</evidence>
<dbReference type="InterPro" id="IPR036291">
    <property type="entry name" value="NAD(P)-bd_dom_sf"/>
</dbReference>
<evidence type="ECO:0000259" key="4">
    <source>
        <dbReference type="Pfam" id="PF08338"/>
    </source>
</evidence>
<comment type="caution">
    <text evidence="5">The sequence shown here is derived from an EMBL/GenBank/DDBJ whole genome shotgun (WGS) entry which is preliminary data.</text>
</comment>
<dbReference type="InterPro" id="IPR001509">
    <property type="entry name" value="Epimerase_deHydtase"/>
</dbReference>
<reference evidence="5" key="1">
    <citation type="submission" date="2023-02" db="EMBL/GenBank/DDBJ databases">
        <title>Kitasatospora phosalacinea NBRC 14627.</title>
        <authorList>
            <person name="Ichikawa N."/>
            <person name="Sato H."/>
            <person name="Tonouchi N."/>
        </authorList>
    </citation>
    <scope>NUCLEOTIDE SEQUENCE</scope>
    <source>
        <strain evidence="5">NBRC 14627</strain>
    </source>
</reference>
<evidence type="ECO:0000256" key="1">
    <source>
        <dbReference type="ARBA" id="ARBA00009353"/>
    </source>
</evidence>
<dbReference type="NCBIfam" id="TIGR01777">
    <property type="entry name" value="yfcH"/>
    <property type="match status" value="1"/>
</dbReference>
<evidence type="ECO:0000259" key="3">
    <source>
        <dbReference type="Pfam" id="PF01370"/>
    </source>
</evidence>
<evidence type="ECO:0000256" key="2">
    <source>
        <dbReference type="SAM" id="MobiDB-lite"/>
    </source>
</evidence>
<dbReference type="Proteomes" id="UP001165041">
    <property type="component" value="Unassembled WGS sequence"/>
</dbReference>
<proteinExistence type="inferred from homology"/>
<accession>A0A9W6QFU3</accession>
<dbReference type="InterPro" id="IPR010099">
    <property type="entry name" value="SDR39U1"/>
</dbReference>
<organism evidence="5 6">
    <name type="scientific">Kitasatospora phosalacinea</name>
    <dbReference type="NCBI Taxonomy" id="2065"/>
    <lineage>
        <taxon>Bacteria</taxon>
        <taxon>Bacillati</taxon>
        <taxon>Actinomycetota</taxon>
        <taxon>Actinomycetes</taxon>
        <taxon>Kitasatosporales</taxon>
        <taxon>Streptomycetaceae</taxon>
        <taxon>Kitasatospora</taxon>
    </lineage>
</organism>
<sequence length="336" mass="36667">MKYVIPGGTGQVGTVLERALRADGHRVVILTRTPTAPHHVPWDGRTLGPWVRELDGADVVVNLAGRTVSCRYTPENLQQMMDSRVDSTRVVGEAVAAAERPPRVWLQMSTATVYAHRFDAPNDEATGVIGGTEPGVPDYWEYSVRIARNWEAAQAEADTPGTRKVALRAAMVLSPDRGGVFDVLSRLARLGLGGPVAGGRQYVSWIHEHDFVRAVRFLVERDDLAGPVNLAAPNPLPHRQLMRELRRAIGVPIGLPATRWMAELGALVLRSDTELLLKSRRVVPGRLQDAGFAFDFPHCADAVRELVARRAGERRSGPDASTGPVGRRSASPVRVD</sequence>
<dbReference type="PANTHER" id="PTHR11092">
    <property type="entry name" value="SUGAR NUCLEOTIDE EPIMERASE RELATED"/>
    <property type="match status" value="1"/>
</dbReference>
<dbReference type="Pfam" id="PF08338">
    <property type="entry name" value="DUF1731"/>
    <property type="match status" value="1"/>
</dbReference>
<comment type="similarity">
    <text evidence="1">Belongs to the NAD(P)-dependent epimerase/dehydratase family. SDR39U1 subfamily.</text>
</comment>